<evidence type="ECO:0000256" key="3">
    <source>
        <dbReference type="ARBA" id="ARBA00022448"/>
    </source>
</evidence>
<dbReference type="GO" id="GO:0016020">
    <property type="term" value="C:membrane"/>
    <property type="evidence" value="ECO:0007669"/>
    <property type="project" value="UniProtKB-SubCell"/>
</dbReference>
<dbReference type="PANTHER" id="PTHR48022:SF69">
    <property type="entry name" value="SUGAR TRANSPORTER"/>
    <property type="match status" value="1"/>
</dbReference>
<dbReference type="NCBIfam" id="TIGR00879">
    <property type="entry name" value="SP"/>
    <property type="match status" value="1"/>
</dbReference>
<dbReference type="EMBL" id="CAJVPG010000466">
    <property type="protein sequence ID" value="CAG8430770.1"/>
    <property type="molecule type" value="Genomic_DNA"/>
</dbReference>
<feature type="domain" description="Major facilitator superfamily (MFS) profile" evidence="10">
    <location>
        <begin position="18"/>
        <end position="476"/>
    </location>
</feature>
<evidence type="ECO:0000256" key="7">
    <source>
        <dbReference type="RuleBase" id="RU003346"/>
    </source>
</evidence>
<dbReference type="PANTHER" id="PTHR48022">
    <property type="entry name" value="PLASTIDIC GLUCOSE TRANSPORTER 4"/>
    <property type="match status" value="1"/>
</dbReference>
<dbReference type="InterPro" id="IPR050360">
    <property type="entry name" value="MFS_Sugar_Transporters"/>
</dbReference>
<evidence type="ECO:0000256" key="8">
    <source>
        <dbReference type="SAM" id="MobiDB-lite"/>
    </source>
</evidence>
<sequence length="554" mass="61009">MVVPKFAGMSGNMLGRAVTTTATMGFLLFGYDRECIETTERYSLTKYLPEGVMSSIIDAPAFTDVLTELRDDATLQGTVTAIYEIGCLFGAIFMLIWGDWLGRRKGIISGATIMILGVIIQVTSYAGKQPLAQFTIGRIITGVGNGMNTSTIPTYQAECSRTSNRGLLICIEGGTIAFGTLIAYWIDFGASYGAPDLIWRFPIAFQCVFGVFIIVGMLVLPESPRWLFTRERYEEGETVIAALMGAERDSHEVILQKNIIMDAIRASGQIAKTTPMSAVFTGGKTQHFRRMLLGASSQLMQQIGGCNAVIYYLPILFRNSVGLEGRLPQILGGVNMVVYSIFATASWFLIERVGRRKLFLYGTVGQMVSMVITFACLIPGSTGPAKGAAFGLFTYIASFGATWLPLPWLYPAEISPIKTRAKANALSTCSNWLFNFLIVMVTPIMIDKIQWGTYLFFAAMNACFLPVIYFFYPETARRSLEEIDLIFAKGFSENISYVRAAKELPYLTDEDVERVAIQYGFGSPDQTKAYENSDSAGDASPNENEKATTHHEIS</sequence>
<comment type="caution">
    <text evidence="11">The sequence shown here is derived from an EMBL/GenBank/DDBJ whole genome shotgun (WGS) entry which is preliminary data.</text>
</comment>
<proteinExistence type="inferred from homology"/>
<comment type="similarity">
    <text evidence="2 7">Belongs to the major facilitator superfamily. Sugar transporter (TC 2.A.1.1) family.</text>
</comment>
<evidence type="ECO:0000256" key="1">
    <source>
        <dbReference type="ARBA" id="ARBA00004141"/>
    </source>
</evidence>
<feature type="transmembrane region" description="Helical" evidence="9">
    <location>
        <begin position="423"/>
        <end position="446"/>
    </location>
</feature>
<dbReference type="Pfam" id="PF00083">
    <property type="entry name" value="Sugar_tr"/>
    <property type="match status" value="1"/>
</dbReference>
<evidence type="ECO:0000313" key="12">
    <source>
        <dbReference type="Proteomes" id="UP001152649"/>
    </source>
</evidence>
<feature type="transmembrane region" description="Helical" evidence="9">
    <location>
        <begin position="358"/>
        <end position="380"/>
    </location>
</feature>
<dbReference type="InterPro" id="IPR005828">
    <property type="entry name" value="MFS_sugar_transport-like"/>
</dbReference>
<accession>A0A9W4JZJ4</accession>
<feature type="transmembrane region" description="Helical" evidence="9">
    <location>
        <begin position="166"/>
        <end position="186"/>
    </location>
</feature>
<keyword evidence="6 9" id="KW-0472">Membrane</keyword>
<evidence type="ECO:0000256" key="2">
    <source>
        <dbReference type="ARBA" id="ARBA00010992"/>
    </source>
</evidence>
<evidence type="ECO:0000259" key="10">
    <source>
        <dbReference type="PROSITE" id="PS50850"/>
    </source>
</evidence>
<dbReference type="GO" id="GO:0015793">
    <property type="term" value="P:glycerol transmembrane transport"/>
    <property type="evidence" value="ECO:0007669"/>
    <property type="project" value="TreeGrafter"/>
</dbReference>
<dbReference type="FunFam" id="1.20.1250.20:FF:000061">
    <property type="entry name" value="MFS sugar transporter"/>
    <property type="match status" value="1"/>
</dbReference>
<feature type="transmembrane region" description="Helical" evidence="9">
    <location>
        <begin position="106"/>
        <end position="126"/>
    </location>
</feature>
<feature type="transmembrane region" description="Helical" evidence="9">
    <location>
        <begin position="299"/>
        <end position="317"/>
    </location>
</feature>
<keyword evidence="5 9" id="KW-1133">Transmembrane helix</keyword>
<feature type="transmembrane region" description="Helical" evidence="9">
    <location>
        <begin position="392"/>
        <end position="411"/>
    </location>
</feature>
<dbReference type="OrthoDB" id="6133115at2759"/>
<gene>
    <name evidence="11" type="ORF">PSALAMII_LOCUS11276</name>
</gene>
<dbReference type="AlphaFoldDB" id="A0A9W4JZJ4"/>
<evidence type="ECO:0000256" key="4">
    <source>
        <dbReference type="ARBA" id="ARBA00022692"/>
    </source>
</evidence>
<dbReference type="InterPro" id="IPR003663">
    <property type="entry name" value="Sugar/inositol_transpt"/>
</dbReference>
<dbReference type="SUPFAM" id="SSF103473">
    <property type="entry name" value="MFS general substrate transporter"/>
    <property type="match status" value="1"/>
</dbReference>
<reference evidence="11" key="1">
    <citation type="submission" date="2021-07" db="EMBL/GenBank/DDBJ databases">
        <authorList>
            <person name="Branca A.L. A."/>
        </authorList>
    </citation>
    <scope>NUCLEOTIDE SEQUENCE</scope>
</reference>
<dbReference type="Gene3D" id="1.20.1250.20">
    <property type="entry name" value="MFS general substrate transporter like domains"/>
    <property type="match status" value="1"/>
</dbReference>
<feature type="transmembrane region" description="Helical" evidence="9">
    <location>
        <begin position="329"/>
        <end position="349"/>
    </location>
</feature>
<protein>
    <recommendedName>
        <fullName evidence="10">Major facilitator superfamily (MFS) profile domain-containing protein</fullName>
    </recommendedName>
</protein>
<dbReference type="GO" id="GO:0005351">
    <property type="term" value="F:carbohydrate:proton symporter activity"/>
    <property type="evidence" value="ECO:0007669"/>
    <property type="project" value="TreeGrafter"/>
</dbReference>
<keyword evidence="3 7" id="KW-0813">Transport</keyword>
<feature type="compositionally biased region" description="Basic and acidic residues" evidence="8">
    <location>
        <begin position="543"/>
        <end position="554"/>
    </location>
</feature>
<evidence type="ECO:0000256" key="9">
    <source>
        <dbReference type="SAM" id="Phobius"/>
    </source>
</evidence>
<feature type="compositionally biased region" description="Polar residues" evidence="8">
    <location>
        <begin position="524"/>
        <end position="535"/>
    </location>
</feature>
<organism evidence="11 12">
    <name type="scientific">Penicillium salamii</name>
    <dbReference type="NCBI Taxonomy" id="1612424"/>
    <lineage>
        <taxon>Eukaryota</taxon>
        <taxon>Fungi</taxon>
        <taxon>Dikarya</taxon>
        <taxon>Ascomycota</taxon>
        <taxon>Pezizomycotina</taxon>
        <taxon>Eurotiomycetes</taxon>
        <taxon>Eurotiomycetidae</taxon>
        <taxon>Eurotiales</taxon>
        <taxon>Aspergillaceae</taxon>
        <taxon>Penicillium</taxon>
    </lineage>
</organism>
<dbReference type="PRINTS" id="PR00171">
    <property type="entry name" value="SUGRTRNSPORT"/>
</dbReference>
<evidence type="ECO:0000313" key="11">
    <source>
        <dbReference type="EMBL" id="CAG8430770.1"/>
    </source>
</evidence>
<evidence type="ECO:0000256" key="6">
    <source>
        <dbReference type="ARBA" id="ARBA00023136"/>
    </source>
</evidence>
<feature type="transmembrane region" description="Helical" evidence="9">
    <location>
        <begin position="452"/>
        <end position="472"/>
    </location>
</feature>
<feature type="transmembrane region" description="Helical" evidence="9">
    <location>
        <begin position="198"/>
        <end position="220"/>
    </location>
</feature>
<keyword evidence="4 9" id="KW-0812">Transmembrane</keyword>
<dbReference type="PROSITE" id="PS00217">
    <property type="entry name" value="SUGAR_TRANSPORT_2"/>
    <property type="match status" value="1"/>
</dbReference>
<comment type="subcellular location">
    <subcellularLocation>
        <location evidence="1">Membrane</location>
        <topology evidence="1">Multi-pass membrane protein</topology>
    </subcellularLocation>
</comment>
<evidence type="ECO:0000256" key="5">
    <source>
        <dbReference type="ARBA" id="ARBA00022989"/>
    </source>
</evidence>
<dbReference type="InterPro" id="IPR036259">
    <property type="entry name" value="MFS_trans_sf"/>
</dbReference>
<dbReference type="PROSITE" id="PS50850">
    <property type="entry name" value="MFS"/>
    <property type="match status" value="1"/>
</dbReference>
<dbReference type="Proteomes" id="UP001152649">
    <property type="component" value="Unassembled WGS sequence"/>
</dbReference>
<feature type="region of interest" description="Disordered" evidence="8">
    <location>
        <begin position="523"/>
        <end position="554"/>
    </location>
</feature>
<name>A0A9W4JZJ4_9EURO</name>
<dbReference type="InterPro" id="IPR020846">
    <property type="entry name" value="MFS_dom"/>
</dbReference>
<keyword evidence="12" id="KW-1185">Reference proteome</keyword>
<dbReference type="InterPro" id="IPR005829">
    <property type="entry name" value="Sugar_transporter_CS"/>
</dbReference>
<feature type="transmembrane region" description="Helical" evidence="9">
    <location>
        <begin position="80"/>
        <end position="100"/>
    </location>
</feature>